<gene>
    <name evidence="2" type="ORF">SR858_17330</name>
</gene>
<feature type="signal peptide" evidence="1">
    <location>
        <begin position="1"/>
        <end position="24"/>
    </location>
</feature>
<evidence type="ECO:0000313" key="3">
    <source>
        <dbReference type="Proteomes" id="UP001326110"/>
    </source>
</evidence>
<evidence type="ECO:0000256" key="1">
    <source>
        <dbReference type="SAM" id="SignalP"/>
    </source>
</evidence>
<organism evidence="2 3">
    <name type="scientific">Duganella zoogloeoides</name>
    <dbReference type="NCBI Taxonomy" id="75659"/>
    <lineage>
        <taxon>Bacteria</taxon>
        <taxon>Pseudomonadati</taxon>
        <taxon>Pseudomonadota</taxon>
        <taxon>Betaproteobacteria</taxon>
        <taxon>Burkholderiales</taxon>
        <taxon>Oxalobacteraceae</taxon>
        <taxon>Telluria group</taxon>
        <taxon>Duganella</taxon>
    </lineage>
</organism>
<dbReference type="GeneID" id="43162147"/>
<accession>A0ABZ0XSV0</accession>
<keyword evidence="1" id="KW-0732">Signal</keyword>
<sequence>MTINRSLLVLAAALLAGCGNTPPAPDWQLTAQSSVERFTNAYLTGNSRVEDADFKRARDALASTGQASMVLRAELTRCATRVAALVFENCAGFEQLAQDASPADRAYAAYLAGRATSADAALLPEQHRAAASATSDTAAAAAVQAITDPLSKLVASGVLMRAGKATPQTLSDAVDVASTQGWRRPLMAWLGVQVMRAQQAGDTAEAQRLQRRIDLATGKKS</sequence>
<evidence type="ECO:0000313" key="2">
    <source>
        <dbReference type="EMBL" id="WQH02821.1"/>
    </source>
</evidence>
<reference evidence="2 3" key="1">
    <citation type="submission" date="2023-11" db="EMBL/GenBank/DDBJ databases">
        <title>MicrobeMod: A computational toolkit for identifying prokaryotic methylation and restriction-modification with nanopore sequencing.</title>
        <authorList>
            <person name="Crits-Christoph A."/>
            <person name="Kang S.C."/>
            <person name="Lee H."/>
            <person name="Ostrov N."/>
        </authorList>
    </citation>
    <scope>NUCLEOTIDE SEQUENCE [LARGE SCALE GENOMIC DNA]</scope>
    <source>
        <strain evidence="2 3">ATCC 25935</strain>
    </source>
</reference>
<evidence type="ECO:0008006" key="4">
    <source>
        <dbReference type="Google" id="ProtNLM"/>
    </source>
</evidence>
<dbReference type="Proteomes" id="UP001326110">
    <property type="component" value="Chromosome"/>
</dbReference>
<protein>
    <recommendedName>
        <fullName evidence="4">Lipoprotein</fullName>
    </recommendedName>
</protein>
<dbReference type="PROSITE" id="PS51257">
    <property type="entry name" value="PROKAR_LIPOPROTEIN"/>
    <property type="match status" value="1"/>
</dbReference>
<feature type="chain" id="PRO_5046802497" description="Lipoprotein" evidence="1">
    <location>
        <begin position="25"/>
        <end position="221"/>
    </location>
</feature>
<dbReference type="EMBL" id="CP140152">
    <property type="protein sequence ID" value="WQH02821.1"/>
    <property type="molecule type" value="Genomic_DNA"/>
</dbReference>
<name>A0ABZ0XSV0_9BURK</name>
<proteinExistence type="predicted"/>
<keyword evidence="3" id="KW-1185">Reference proteome</keyword>
<dbReference type="RefSeq" id="WP_019920248.1">
    <property type="nucleotide sequence ID" value="NZ_CP140152.1"/>
</dbReference>